<keyword evidence="2" id="KW-0560">Oxidoreductase</keyword>
<dbReference type="PANTHER" id="PTHR11091">
    <property type="entry name" value="OXIDOREDUCTASE-RELATED"/>
    <property type="match status" value="1"/>
</dbReference>
<comment type="caution">
    <text evidence="3">The sequence shown here is derived from an EMBL/GenBank/DDBJ whole genome shotgun (WGS) entry which is preliminary data.</text>
</comment>
<gene>
    <name evidence="3" type="ORF">EOI86_18540</name>
</gene>
<evidence type="ECO:0000313" key="4">
    <source>
        <dbReference type="Proteomes" id="UP000287447"/>
    </source>
</evidence>
<evidence type="ECO:0000256" key="1">
    <source>
        <dbReference type="ARBA" id="ARBA00006056"/>
    </source>
</evidence>
<name>A0A3S2Y178_9PROT</name>
<accession>A0A3S2Y178</accession>
<evidence type="ECO:0000313" key="3">
    <source>
        <dbReference type="EMBL" id="RVU34841.1"/>
    </source>
</evidence>
<dbReference type="OrthoDB" id="9811519at2"/>
<dbReference type="Proteomes" id="UP000287447">
    <property type="component" value="Unassembled WGS sequence"/>
</dbReference>
<dbReference type="Gene3D" id="1.10.1530.10">
    <property type="match status" value="1"/>
</dbReference>
<dbReference type="GO" id="GO:0016491">
    <property type="term" value="F:oxidoreductase activity"/>
    <property type="evidence" value="ECO:0007669"/>
    <property type="project" value="UniProtKB-KW"/>
</dbReference>
<dbReference type="InterPro" id="IPR043143">
    <property type="entry name" value="Mal/L-sulf/L-lact_DH-like_NADP"/>
</dbReference>
<protein>
    <submittedName>
        <fullName evidence="3">Ldh family oxidoreductase</fullName>
    </submittedName>
</protein>
<organism evidence="3 4">
    <name type="scientific">Hwanghaeella grinnelliae</name>
    <dbReference type="NCBI Taxonomy" id="2500179"/>
    <lineage>
        <taxon>Bacteria</taxon>
        <taxon>Pseudomonadati</taxon>
        <taxon>Pseudomonadota</taxon>
        <taxon>Alphaproteobacteria</taxon>
        <taxon>Rhodospirillales</taxon>
        <taxon>Rhodospirillaceae</taxon>
        <taxon>Hwanghaeella</taxon>
    </lineage>
</organism>
<proteinExistence type="inferred from homology"/>
<dbReference type="InterPro" id="IPR003767">
    <property type="entry name" value="Malate/L-lactate_DH-like"/>
</dbReference>
<keyword evidence="4" id="KW-1185">Reference proteome</keyword>
<dbReference type="PANTHER" id="PTHR11091:SF0">
    <property type="entry name" value="MALATE DEHYDROGENASE"/>
    <property type="match status" value="1"/>
</dbReference>
<sequence length="358" mass="37474">MGTDDRARYDAAGLKEFGTDLFSKAGMPEDRAAIVSKYLLEADLMGHDTHGFAQSPRYLRHTMSGEMPPLGEPQVLQDKGPCLTWDGNYMSGVWLTYKAVKEATARAKQFGMGAISIRRSHHIACLAAFLPLATDEGCVISLLSSDPAASGVAPYGAVEQVFTPNPMAYGIPTGEDAGGDPILVDISASITTLGMSHRMIGLGQPMAGEWFIDNKGNPSNDPAVLKDDPPGALLTLGGMDAGHKGFGLALMVEAMTSGIGGFGRADNATSTGASVFVQVTDPDAFGGKEAFLREVSHTANACRNARVPDGKPPVRLPGDGALARKRAALAEGVPLYPGILPSLEPIAQELGVAMPQPI</sequence>
<comment type="similarity">
    <text evidence="1">Belongs to the LDH2/MDH2 oxidoreductase family.</text>
</comment>
<dbReference type="Pfam" id="PF02615">
    <property type="entry name" value="Ldh_2"/>
    <property type="match status" value="1"/>
</dbReference>
<evidence type="ECO:0000256" key="2">
    <source>
        <dbReference type="ARBA" id="ARBA00023002"/>
    </source>
</evidence>
<dbReference type="InterPro" id="IPR036111">
    <property type="entry name" value="Mal/L-sulfo/L-lacto_DH-like_sf"/>
</dbReference>
<dbReference type="AlphaFoldDB" id="A0A3S2Y178"/>
<dbReference type="SUPFAM" id="SSF89733">
    <property type="entry name" value="L-sulfolactate dehydrogenase-like"/>
    <property type="match status" value="1"/>
</dbReference>
<dbReference type="Gene3D" id="3.30.1370.60">
    <property type="entry name" value="Hypothetical oxidoreductase yiak, domain 2"/>
    <property type="match status" value="1"/>
</dbReference>
<dbReference type="EMBL" id="SADE01000003">
    <property type="protein sequence ID" value="RVU34841.1"/>
    <property type="molecule type" value="Genomic_DNA"/>
</dbReference>
<reference evidence="4" key="1">
    <citation type="submission" date="2019-01" db="EMBL/GenBank/DDBJ databases">
        <title>Gri0909 isolated from a small marine red alga.</title>
        <authorList>
            <person name="Kim J."/>
            <person name="Jeong S.E."/>
            <person name="Jeon C.O."/>
        </authorList>
    </citation>
    <scope>NUCLEOTIDE SEQUENCE [LARGE SCALE GENOMIC DNA]</scope>
    <source>
        <strain evidence="4">Gri0909</strain>
    </source>
</reference>
<dbReference type="RefSeq" id="WP_127767046.1">
    <property type="nucleotide sequence ID" value="NZ_SADE01000003.1"/>
</dbReference>
<dbReference type="InterPro" id="IPR043144">
    <property type="entry name" value="Mal/L-sulf/L-lact_DH-like_ah"/>
</dbReference>